<dbReference type="AlphaFoldDB" id="A0A9E8NGK2"/>
<protein>
    <recommendedName>
        <fullName evidence="2">asparagine synthase (glutamine-hydrolyzing)</fullName>
        <ecNumber evidence="2">6.3.5.4</ecNumber>
    </recommendedName>
</protein>
<dbReference type="PANTHER" id="PTHR43284:SF1">
    <property type="entry name" value="ASPARAGINE SYNTHETASE"/>
    <property type="match status" value="1"/>
</dbReference>
<evidence type="ECO:0000256" key="1">
    <source>
        <dbReference type="ARBA" id="ARBA00005187"/>
    </source>
</evidence>
<sequence>MTPSDIITKSWVDFNPDQWSQLTSLTEFANVFQNLFHNSVANSVNGDIVGSHLSGGMDSSSISSFARKLFPLKEFHTFYGAPNTQFASENEYAQAVADHIGSIHHEIAPQHNDFDLLTKYTSIYGHPETMILSPALQGSLLEAAHSHRCTTLLIGHDGDSIVGNGFDYLIELFRKRKWAELKELLAQRTQNPSFLRLFKNWNTLDEDEKLQAVYHDFFGRRFQEVAVTASIKELFTLFTDVKRNFNISTLHFLKRGLNSIIHKFLDKPIPNSLVKASARNSNREKSKLNKTLSESLSKNLEEKYMHSFSSVYNAQSITINEEFFALGNHYNMQASLPFFNKELFELCMSVPSKLKLGDGIGRQHFREAMKGSLPEQVRTRRDKAVFGSYGRLAARRLFRDAEGLLQNEENQVWDFIDKVEFNKIVKILHDDNQKPLTYAISQFHILRTISLAVWFDWLVSLNFKNETKKNSKP</sequence>
<feature type="domain" description="Asparagine synthetase" evidence="4">
    <location>
        <begin position="34"/>
        <end position="437"/>
    </location>
</feature>
<evidence type="ECO:0000313" key="5">
    <source>
        <dbReference type="EMBL" id="WAC15518.1"/>
    </source>
</evidence>
<organism evidence="5 6">
    <name type="scientific">Dyadobacter pollutisoli</name>
    <dbReference type="NCBI Taxonomy" id="2910158"/>
    <lineage>
        <taxon>Bacteria</taxon>
        <taxon>Pseudomonadati</taxon>
        <taxon>Bacteroidota</taxon>
        <taxon>Cytophagia</taxon>
        <taxon>Cytophagales</taxon>
        <taxon>Spirosomataceae</taxon>
        <taxon>Dyadobacter</taxon>
    </lineage>
</organism>
<comment type="catalytic activity">
    <reaction evidence="3">
        <text>L-aspartate + L-glutamine + ATP + H2O = L-asparagine + L-glutamate + AMP + diphosphate + H(+)</text>
        <dbReference type="Rhea" id="RHEA:12228"/>
        <dbReference type="ChEBI" id="CHEBI:15377"/>
        <dbReference type="ChEBI" id="CHEBI:15378"/>
        <dbReference type="ChEBI" id="CHEBI:29985"/>
        <dbReference type="ChEBI" id="CHEBI:29991"/>
        <dbReference type="ChEBI" id="CHEBI:30616"/>
        <dbReference type="ChEBI" id="CHEBI:33019"/>
        <dbReference type="ChEBI" id="CHEBI:58048"/>
        <dbReference type="ChEBI" id="CHEBI:58359"/>
        <dbReference type="ChEBI" id="CHEBI:456215"/>
        <dbReference type="EC" id="6.3.5.4"/>
    </reaction>
</comment>
<reference evidence="5" key="1">
    <citation type="submission" date="2022-11" db="EMBL/GenBank/DDBJ databases">
        <title>Dyadobacter pollutisoli sp. nov., isolated from plastic dumped soil.</title>
        <authorList>
            <person name="Kim J.M."/>
            <person name="Kim K.R."/>
            <person name="Lee J.K."/>
            <person name="Hao L."/>
            <person name="Jeon C.O."/>
        </authorList>
    </citation>
    <scope>NUCLEOTIDE SEQUENCE</scope>
    <source>
        <strain evidence="5">U1</strain>
    </source>
</reference>
<proteinExistence type="predicted"/>
<dbReference type="Gene3D" id="3.40.50.620">
    <property type="entry name" value="HUPs"/>
    <property type="match status" value="2"/>
</dbReference>
<dbReference type="InterPro" id="IPR051786">
    <property type="entry name" value="ASN_synthetase/amidase"/>
</dbReference>
<evidence type="ECO:0000256" key="2">
    <source>
        <dbReference type="ARBA" id="ARBA00012737"/>
    </source>
</evidence>
<evidence type="ECO:0000256" key="3">
    <source>
        <dbReference type="ARBA" id="ARBA00048741"/>
    </source>
</evidence>
<dbReference type="PANTHER" id="PTHR43284">
    <property type="entry name" value="ASPARAGINE SYNTHETASE (GLUTAMINE-HYDROLYZING)"/>
    <property type="match status" value="1"/>
</dbReference>
<dbReference type="GO" id="GO:0004066">
    <property type="term" value="F:asparagine synthase (glutamine-hydrolyzing) activity"/>
    <property type="evidence" value="ECO:0007669"/>
    <property type="project" value="UniProtKB-EC"/>
</dbReference>
<name>A0A9E8NGK2_9BACT</name>
<accession>A0A9E8NGK2</accession>
<dbReference type="EC" id="6.3.5.4" evidence="2"/>
<comment type="pathway">
    <text evidence="1">Amino-acid biosynthesis; L-asparagine biosynthesis; L-asparagine from L-aspartate (L-Gln route): step 1/1.</text>
</comment>
<evidence type="ECO:0000259" key="4">
    <source>
        <dbReference type="Pfam" id="PF00733"/>
    </source>
</evidence>
<dbReference type="InterPro" id="IPR001962">
    <property type="entry name" value="Asn_synthase"/>
</dbReference>
<dbReference type="KEGG" id="dpf:ON006_29350"/>
<dbReference type="Proteomes" id="UP001164653">
    <property type="component" value="Chromosome"/>
</dbReference>
<dbReference type="InterPro" id="IPR014729">
    <property type="entry name" value="Rossmann-like_a/b/a_fold"/>
</dbReference>
<dbReference type="GO" id="GO:0006529">
    <property type="term" value="P:asparagine biosynthetic process"/>
    <property type="evidence" value="ECO:0007669"/>
    <property type="project" value="InterPro"/>
</dbReference>
<keyword evidence="6" id="KW-1185">Reference proteome</keyword>
<dbReference type="Pfam" id="PF00733">
    <property type="entry name" value="Asn_synthase"/>
    <property type="match status" value="1"/>
</dbReference>
<dbReference type="SUPFAM" id="SSF52402">
    <property type="entry name" value="Adenine nucleotide alpha hydrolases-like"/>
    <property type="match status" value="1"/>
</dbReference>
<evidence type="ECO:0000313" key="6">
    <source>
        <dbReference type="Proteomes" id="UP001164653"/>
    </source>
</evidence>
<dbReference type="EMBL" id="CP112998">
    <property type="protein sequence ID" value="WAC15518.1"/>
    <property type="molecule type" value="Genomic_DNA"/>
</dbReference>
<gene>
    <name evidence="5" type="ORF">ON006_29350</name>
</gene>